<dbReference type="GeneID" id="95619691"/>
<dbReference type="OrthoDB" id="3871906at2"/>
<sequence>MDAAVAISLIRMAGADLSMAPWQRPSDACLVQLGLDALMAGVEAPSLPLLAGLARGEYSQARELFGLVLDDLGLLPLTSEDLATARWTAARWWAAQIVACQLDPLRGAKLIYEEAAAELDYPDTLQPIVDLARRIDLLNDQPRRQQHIDEVTSAAQVFLATDAPLNTGV</sequence>
<dbReference type="Proteomes" id="UP000287830">
    <property type="component" value="Unassembled WGS sequence"/>
</dbReference>
<evidence type="ECO:0000313" key="1">
    <source>
        <dbReference type="EMBL" id="GCD32917.1"/>
    </source>
</evidence>
<accession>A0A7U9PU74</accession>
<evidence type="ECO:0000313" key="2">
    <source>
        <dbReference type="Proteomes" id="UP000287830"/>
    </source>
</evidence>
<organism evidence="1 2">
    <name type="scientific">Streptomyces chrestomyceticus JCM 4735</name>
    <dbReference type="NCBI Taxonomy" id="1306181"/>
    <lineage>
        <taxon>Bacteria</taxon>
        <taxon>Bacillati</taxon>
        <taxon>Actinomycetota</taxon>
        <taxon>Actinomycetes</taxon>
        <taxon>Kitasatosporales</taxon>
        <taxon>Streptomycetaceae</taxon>
        <taxon>Streptomyces</taxon>
    </lineage>
</organism>
<proteinExistence type="predicted"/>
<dbReference type="EMBL" id="BHZC01000001">
    <property type="protein sequence ID" value="GCD32917.1"/>
    <property type="molecule type" value="Genomic_DNA"/>
</dbReference>
<comment type="caution">
    <text evidence="1">The sequence shown here is derived from an EMBL/GenBank/DDBJ whole genome shotgun (WGS) entry which is preliminary data.</text>
</comment>
<name>A0A7U9PU74_9ACTN</name>
<dbReference type="RefSeq" id="WP_125043475.1">
    <property type="nucleotide sequence ID" value="NZ_BHZC01000001.1"/>
</dbReference>
<dbReference type="AlphaFoldDB" id="A0A7U9PU74"/>
<gene>
    <name evidence="1" type="ORF">OEIGOIKO_00635</name>
</gene>
<protein>
    <submittedName>
        <fullName evidence="1">Uncharacterized protein</fullName>
    </submittedName>
</protein>
<reference evidence="1 2" key="1">
    <citation type="submission" date="2018-11" db="EMBL/GenBank/DDBJ databases">
        <title>Whole genome sequence of Streptomyces chrestomyceticus NBRC 13444(T).</title>
        <authorList>
            <person name="Komaki H."/>
            <person name="Tamura T."/>
        </authorList>
    </citation>
    <scope>NUCLEOTIDE SEQUENCE [LARGE SCALE GENOMIC DNA]</scope>
    <source>
        <strain evidence="1 2">NBRC 13444</strain>
    </source>
</reference>